<dbReference type="PANTHER" id="PTHR40448">
    <property type="entry name" value="TWO-COMPONENT SENSOR HISTIDINE KINASE"/>
    <property type="match status" value="1"/>
</dbReference>
<dbReference type="Pfam" id="PF14501">
    <property type="entry name" value="HATPase_c_5"/>
    <property type="match status" value="1"/>
</dbReference>
<reference evidence="2" key="1">
    <citation type="submission" date="2016-06" db="EMBL/GenBank/DDBJ databases">
        <authorList>
            <person name="Van Tyne D."/>
        </authorList>
    </citation>
    <scope>NUCLEOTIDE SEQUENCE</scope>
    <source>
        <strain evidence="2">JM9A</strain>
    </source>
</reference>
<accession>A0ABV0F0C3</accession>
<gene>
    <name evidence="2" type="ORF">BAU18_001094</name>
</gene>
<dbReference type="GO" id="GO:0016301">
    <property type="term" value="F:kinase activity"/>
    <property type="evidence" value="ECO:0007669"/>
    <property type="project" value="UniProtKB-KW"/>
</dbReference>
<dbReference type="SUPFAM" id="SSF55874">
    <property type="entry name" value="ATPase domain of HSP90 chaperone/DNA topoisomerase II/histidine kinase"/>
    <property type="match status" value="1"/>
</dbReference>
<feature type="domain" description="Sensor histidine kinase NatK-like C-terminal" evidence="1">
    <location>
        <begin position="139"/>
        <end position="240"/>
    </location>
</feature>
<organism evidence="2 3">
    <name type="scientific">Enterococcus diestrammenae</name>
    <dbReference type="NCBI Taxonomy" id="1155073"/>
    <lineage>
        <taxon>Bacteria</taxon>
        <taxon>Bacillati</taxon>
        <taxon>Bacillota</taxon>
        <taxon>Bacilli</taxon>
        <taxon>Lactobacillales</taxon>
        <taxon>Enterococcaceae</taxon>
        <taxon>Enterococcus</taxon>
    </lineage>
</organism>
<evidence type="ECO:0000313" key="3">
    <source>
        <dbReference type="Proteomes" id="UP001429357"/>
    </source>
</evidence>
<evidence type="ECO:0000313" key="2">
    <source>
        <dbReference type="EMBL" id="MEO1781509.1"/>
    </source>
</evidence>
<protein>
    <submittedName>
        <fullName evidence="2">Two-component system, LytTR family, sensor histidine kinase AgrC</fullName>
    </submittedName>
</protein>
<dbReference type="InterPro" id="IPR036890">
    <property type="entry name" value="HATPase_C_sf"/>
</dbReference>
<evidence type="ECO:0000259" key="1">
    <source>
        <dbReference type="Pfam" id="PF14501"/>
    </source>
</evidence>
<proteinExistence type="predicted"/>
<dbReference type="Gene3D" id="3.30.565.10">
    <property type="entry name" value="Histidine kinase-like ATPase, C-terminal domain"/>
    <property type="match status" value="1"/>
</dbReference>
<dbReference type="EMBL" id="MAEI02000001">
    <property type="protein sequence ID" value="MEO1781509.1"/>
    <property type="molecule type" value="Genomic_DNA"/>
</dbReference>
<reference evidence="2" key="2">
    <citation type="submission" date="2024-02" db="EMBL/GenBank/DDBJ databases">
        <title>The Genome Sequence of Enterococcus diestrammenae JM9A.</title>
        <authorList>
            <person name="Earl A."/>
            <person name="Manson A."/>
            <person name="Gilmore M."/>
            <person name="Sanders J."/>
            <person name="Shea T."/>
            <person name="Howe W."/>
            <person name="Livny J."/>
            <person name="Cuomo C."/>
            <person name="Neafsey D."/>
            <person name="Birren B."/>
        </authorList>
    </citation>
    <scope>NUCLEOTIDE SEQUENCE</scope>
    <source>
        <strain evidence="2">JM9A</strain>
    </source>
</reference>
<keyword evidence="2" id="KW-0418">Kinase</keyword>
<name>A0ABV0F0C3_9ENTE</name>
<dbReference type="InterPro" id="IPR032834">
    <property type="entry name" value="NatK-like_C"/>
</dbReference>
<sequence>MILVLLLALFCMFSISIMYSQRKLKKESKLIEQVQQEKLNEAYSTLSSFKHDYINILMTLHYALYTEDITLAKKIYEESVYPTENYLRNQKLEVSKLSRITDEEIKSLILVKIMKAQSLGFDVTISIPETIYFGVEAKTDLVRLLSIFLDNSIEHGKIGSNYYLEITILKKNKSIEIIIGNSINQDSINKYVSYGLQSKKIIIGGKKGIGIKNAFIIIRGNPELNFETEIESTKFIQRIFVRSK</sequence>
<dbReference type="PANTHER" id="PTHR40448:SF1">
    <property type="entry name" value="TWO-COMPONENT SENSOR HISTIDINE KINASE"/>
    <property type="match status" value="1"/>
</dbReference>
<keyword evidence="2" id="KW-0808">Transferase</keyword>
<dbReference type="Proteomes" id="UP001429357">
    <property type="component" value="Unassembled WGS sequence"/>
</dbReference>
<comment type="caution">
    <text evidence="2">The sequence shown here is derived from an EMBL/GenBank/DDBJ whole genome shotgun (WGS) entry which is preliminary data.</text>
</comment>
<keyword evidence="3" id="KW-1185">Reference proteome</keyword>